<dbReference type="PANTHER" id="PTHR43798:SF33">
    <property type="entry name" value="HYDROLASE, PUTATIVE (AFU_ORTHOLOGUE AFUA_2G14860)-RELATED"/>
    <property type="match status" value="1"/>
</dbReference>
<reference evidence="2" key="2">
    <citation type="submission" date="2020-09" db="EMBL/GenBank/DDBJ databases">
        <authorList>
            <person name="Sun Q."/>
            <person name="Zhou Y."/>
        </authorList>
    </citation>
    <scope>NUCLEOTIDE SEQUENCE</scope>
    <source>
        <strain evidence="2">CGMCC 4.5737</strain>
    </source>
</reference>
<evidence type="ECO:0000259" key="1">
    <source>
        <dbReference type="Pfam" id="PF12697"/>
    </source>
</evidence>
<name>A0A8J3FXP8_9PSEU</name>
<gene>
    <name evidence="2" type="ORF">GCM10012275_38980</name>
</gene>
<dbReference type="AlphaFoldDB" id="A0A8J3FXP8"/>
<evidence type="ECO:0000313" key="3">
    <source>
        <dbReference type="Proteomes" id="UP000637578"/>
    </source>
</evidence>
<sequence length="291" mass="30339">MRTDSMIPSRVGGLHVLRDGPADAPVVVLGPGLGGSCLDWRLVARLLTGHASVVRFDRPGTGHSGPCSGPCGGPPSLRREMAVLAAATGGAPVVLVGHSVAALHMEGFARTRPEAVRGLVLVDPSVEPPDGIGSARSAGSLRSIDPLVPVTRLLSRLPTLPRRLARRVGPAGRQIAIGLGALTRRETGSRAELAEIYGRPEVLRAVLAEYAAYPELVTDLQRLRAERPLPAVPLVVLTAGRACGPNVLVGHRAMAAMSPLGEHVVVPGSRHLMPLDRPDAVALAVRRVLAA</sequence>
<dbReference type="Gene3D" id="3.40.50.1820">
    <property type="entry name" value="alpha/beta hydrolase"/>
    <property type="match status" value="1"/>
</dbReference>
<protein>
    <recommendedName>
        <fullName evidence="1">AB hydrolase-1 domain-containing protein</fullName>
    </recommendedName>
</protein>
<keyword evidence="3" id="KW-1185">Reference proteome</keyword>
<dbReference type="PANTHER" id="PTHR43798">
    <property type="entry name" value="MONOACYLGLYCEROL LIPASE"/>
    <property type="match status" value="1"/>
</dbReference>
<evidence type="ECO:0000313" key="2">
    <source>
        <dbReference type="EMBL" id="GGM64573.1"/>
    </source>
</evidence>
<accession>A0A8J3FXP8</accession>
<organism evidence="2 3">
    <name type="scientific">Longimycelium tulufanense</name>
    <dbReference type="NCBI Taxonomy" id="907463"/>
    <lineage>
        <taxon>Bacteria</taxon>
        <taxon>Bacillati</taxon>
        <taxon>Actinomycetota</taxon>
        <taxon>Actinomycetes</taxon>
        <taxon>Pseudonocardiales</taxon>
        <taxon>Pseudonocardiaceae</taxon>
        <taxon>Longimycelium</taxon>
    </lineage>
</organism>
<dbReference type="SUPFAM" id="SSF53474">
    <property type="entry name" value="alpha/beta-Hydrolases"/>
    <property type="match status" value="1"/>
</dbReference>
<dbReference type="InterPro" id="IPR050266">
    <property type="entry name" value="AB_hydrolase_sf"/>
</dbReference>
<feature type="domain" description="AB hydrolase-1" evidence="1">
    <location>
        <begin position="27"/>
        <end position="282"/>
    </location>
</feature>
<proteinExistence type="predicted"/>
<dbReference type="EMBL" id="BMMK01000018">
    <property type="protein sequence ID" value="GGM64573.1"/>
    <property type="molecule type" value="Genomic_DNA"/>
</dbReference>
<comment type="caution">
    <text evidence="2">The sequence shown here is derived from an EMBL/GenBank/DDBJ whole genome shotgun (WGS) entry which is preliminary data.</text>
</comment>
<dbReference type="Proteomes" id="UP000637578">
    <property type="component" value="Unassembled WGS sequence"/>
</dbReference>
<dbReference type="GO" id="GO:0003824">
    <property type="term" value="F:catalytic activity"/>
    <property type="evidence" value="ECO:0007669"/>
    <property type="project" value="UniProtKB-ARBA"/>
</dbReference>
<dbReference type="InterPro" id="IPR000073">
    <property type="entry name" value="AB_hydrolase_1"/>
</dbReference>
<dbReference type="InterPro" id="IPR029058">
    <property type="entry name" value="AB_hydrolase_fold"/>
</dbReference>
<dbReference type="GO" id="GO:0016020">
    <property type="term" value="C:membrane"/>
    <property type="evidence" value="ECO:0007669"/>
    <property type="project" value="TreeGrafter"/>
</dbReference>
<reference evidence="2" key="1">
    <citation type="journal article" date="2014" name="Int. J. Syst. Evol. Microbiol.">
        <title>Complete genome sequence of Corynebacterium casei LMG S-19264T (=DSM 44701T), isolated from a smear-ripened cheese.</title>
        <authorList>
            <consortium name="US DOE Joint Genome Institute (JGI-PGF)"/>
            <person name="Walter F."/>
            <person name="Albersmeier A."/>
            <person name="Kalinowski J."/>
            <person name="Ruckert C."/>
        </authorList>
    </citation>
    <scope>NUCLEOTIDE SEQUENCE</scope>
    <source>
        <strain evidence="2">CGMCC 4.5737</strain>
    </source>
</reference>
<dbReference type="Pfam" id="PF12697">
    <property type="entry name" value="Abhydrolase_6"/>
    <property type="match status" value="1"/>
</dbReference>